<evidence type="ECO:0000256" key="4">
    <source>
        <dbReference type="SAM" id="MobiDB-lite"/>
    </source>
</evidence>
<feature type="compositionally biased region" description="Gly residues" evidence="4">
    <location>
        <begin position="285"/>
        <end position="303"/>
    </location>
</feature>
<reference evidence="6 7" key="1">
    <citation type="submission" date="2023-11" db="EMBL/GenBank/DDBJ databases">
        <title>Peredibacter starrii A3.12.</title>
        <authorList>
            <person name="Mitchell R.J."/>
        </authorList>
    </citation>
    <scope>NUCLEOTIDE SEQUENCE [LARGE SCALE GENOMIC DNA]</scope>
    <source>
        <strain evidence="6 7">A3.12</strain>
    </source>
</reference>
<dbReference type="PROSITE" id="PS51898">
    <property type="entry name" value="TYR_RECOMBINASE"/>
    <property type="match status" value="1"/>
</dbReference>
<proteinExistence type="inferred from homology"/>
<dbReference type="InterPro" id="IPR050090">
    <property type="entry name" value="Tyrosine_recombinase_XerCD"/>
</dbReference>
<evidence type="ECO:0000256" key="3">
    <source>
        <dbReference type="ARBA" id="ARBA00023172"/>
    </source>
</evidence>
<protein>
    <submittedName>
        <fullName evidence="6">Tyrosine-type recombinase/integrase</fullName>
    </submittedName>
</protein>
<keyword evidence="2" id="KW-0238">DNA-binding</keyword>
<dbReference type="AlphaFoldDB" id="A0AAX4HT67"/>
<dbReference type="InterPro" id="IPR002104">
    <property type="entry name" value="Integrase_catalytic"/>
</dbReference>
<dbReference type="Proteomes" id="UP001324634">
    <property type="component" value="Chromosome"/>
</dbReference>
<dbReference type="SUPFAM" id="SSF56349">
    <property type="entry name" value="DNA breaking-rejoining enzymes"/>
    <property type="match status" value="1"/>
</dbReference>
<evidence type="ECO:0000256" key="2">
    <source>
        <dbReference type="ARBA" id="ARBA00023125"/>
    </source>
</evidence>
<dbReference type="InterPro" id="IPR010998">
    <property type="entry name" value="Integrase_recombinase_N"/>
</dbReference>
<evidence type="ECO:0000259" key="5">
    <source>
        <dbReference type="PROSITE" id="PS51898"/>
    </source>
</evidence>
<dbReference type="PANTHER" id="PTHR30349">
    <property type="entry name" value="PHAGE INTEGRASE-RELATED"/>
    <property type="match status" value="1"/>
</dbReference>
<sequence>MAISEWTGPKGEKGYSVYVNLRSRPMPHLRFQKRVTGLKTMAEAQRTEKALVKELTMKVAQGEGHGFTWRMVVDKWATFVDSPYFMDRKYNPATVSDYVSMMHTWTKDWLDTPAADISRGDGREVLDRVLAQGRTKAFQKRLKNTINMIFNWGIESKIIRGVTHSPVFGLKIVLKEDKKPEILKLEEIRQLLKEARDKNHPWYPIWAVALLTGMRNGELFALKWSDVDLEKGLITVQRSYNKRTKEFKSTKAGYWRTVPVSQELKQLLLPLRQQQQHRNHHTHSCGGGESGDHGGGGFTGSRGGGRDSVGLDFVLPRIEMWVQGAQARVLREFCVLVGLSPIKFHTLRACFATQLISSGVEPIKVMKVCGWMDLKTMARYVRLAGIEEKGVTEHIKLLH</sequence>
<dbReference type="RefSeq" id="WP_321398758.1">
    <property type="nucleotide sequence ID" value="NZ_CP139487.1"/>
</dbReference>
<dbReference type="Gene3D" id="1.10.443.10">
    <property type="entry name" value="Intergrase catalytic core"/>
    <property type="match status" value="1"/>
</dbReference>
<evidence type="ECO:0000256" key="1">
    <source>
        <dbReference type="ARBA" id="ARBA00008857"/>
    </source>
</evidence>
<keyword evidence="7" id="KW-1185">Reference proteome</keyword>
<dbReference type="EMBL" id="CP139487">
    <property type="protein sequence ID" value="WPU66494.1"/>
    <property type="molecule type" value="Genomic_DNA"/>
</dbReference>
<dbReference type="PANTHER" id="PTHR30349:SF64">
    <property type="entry name" value="PROPHAGE INTEGRASE INTD-RELATED"/>
    <property type="match status" value="1"/>
</dbReference>
<keyword evidence="3" id="KW-0233">DNA recombination</keyword>
<dbReference type="CDD" id="cd01189">
    <property type="entry name" value="INT_ICEBs1_C_like"/>
    <property type="match status" value="1"/>
</dbReference>
<gene>
    <name evidence="6" type="ORF">SOO65_07020</name>
</gene>
<feature type="region of interest" description="Disordered" evidence="4">
    <location>
        <begin position="278"/>
        <end position="303"/>
    </location>
</feature>
<name>A0AAX4HT67_9BACT</name>
<dbReference type="Gene3D" id="1.10.150.130">
    <property type="match status" value="1"/>
</dbReference>
<comment type="similarity">
    <text evidence="1">Belongs to the 'phage' integrase family.</text>
</comment>
<feature type="domain" description="Tyr recombinase" evidence="5">
    <location>
        <begin position="178"/>
        <end position="393"/>
    </location>
</feature>
<accession>A0AAX4HT67</accession>
<evidence type="ECO:0000313" key="7">
    <source>
        <dbReference type="Proteomes" id="UP001324634"/>
    </source>
</evidence>
<dbReference type="InterPro" id="IPR013762">
    <property type="entry name" value="Integrase-like_cat_sf"/>
</dbReference>
<dbReference type="Pfam" id="PF00589">
    <property type="entry name" value="Phage_integrase"/>
    <property type="match status" value="1"/>
</dbReference>
<dbReference type="GO" id="GO:0015074">
    <property type="term" value="P:DNA integration"/>
    <property type="evidence" value="ECO:0007669"/>
    <property type="project" value="InterPro"/>
</dbReference>
<dbReference type="GO" id="GO:0006310">
    <property type="term" value="P:DNA recombination"/>
    <property type="evidence" value="ECO:0007669"/>
    <property type="project" value="UniProtKB-KW"/>
</dbReference>
<dbReference type="GO" id="GO:0003677">
    <property type="term" value="F:DNA binding"/>
    <property type="evidence" value="ECO:0007669"/>
    <property type="project" value="UniProtKB-KW"/>
</dbReference>
<evidence type="ECO:0000313" key="6">
    <source>
        <dbReference type="EMBL" id="WPU66494.1"/>
    </source>
</evidence>
<organism evidence="6 7">
    <name type="scientific">Peredibacter starrii</name>
    <dbReference type="NCBI Taxonomy" id="28202"/>
    <lineage>
        <taxon>Bacteria</taxon>
        <taxon>Pseudomonadati</taxon>
        <taxon>Bdellovibrionota</taxon>
        <taxon>Bacteriovoracia</taxon>
        <taxon>Bacteriovoracales</taxon>
        <taxon>Bacteriovoracaceae</taxon>
        <taxon>Peredibacter</taxon>
    </lineage>
</organism>
<dbReference type="InterPro" id="IPR011010">
    <property type="entry name" value="DNA_brk_join_enz"/>
</dbReference>
<dbReference type="KEGG" id="psti:SOO65_07020"/>